<keyword evidence="6 7" id="KW-0139">CF(1)</keyword>
<accession>A0A2H0YLA4</accession>
<comment type="subcellular location">
    <subcellularLocation>
        <location evidence="1">Endomembrane system</location>
        <topology evidence="1">Peripheral membrane protein</topology>
    </subcellularLocation>
</comment>
<dbReference type="Proteomes" id="UP000230088">
    <property type="component" value="Unassembled WGS sequence"/>
</dbReference>
<dbReference type="InterPro" id="IPR001469">
    <property type="entry name" value="ATP_synth_F1_dsu/esu"/>
</dbReference>
<organism evidence="9 10">
    <name type="scientific">Candidatus Nealsonbacteria bacterium CG08_land_8_20_14_0_20_38_20</name>
    <dbReference type="NCBI Taxonomy" id="1974705"/>
    <lineage>
        <taxon>Bacteria</taxon>
        <taxon>Candidatus Nealsoniibacteriota</taxon>
    </lineage>
</organism>
<dbReference type="GO" id="GO:0045259">
    <property type="term" value="C:proton-transporting ATP synthase complex"/>
    <property type="evidence" value="ECO:0007669"/>
    <property type="project" value="UniProtKB-KW"/>
</dbReference>
<evidence type="ECO:0000256" key="7">
    <source>
        <dbReference type="RuleBase" id="RU003656"/>
    </source>
</evidence>
<evidence type="ECO:0000313" key="9">
    <source>
        <dbReference type="EMBL" id="PIS39277.1"/>
    </source>
</evidence>
<dbReference type="InterPro" id="IPR020546">
    <property type="entry name" value="ATP_synth_F1_dsu/esu_N"/>
</dbReference>
<dbReference type="Gene3D" id="2.60.15.10">
    <property type="entry name" value="F0F1 ATP synthase delta/epsilon subunit, N-terminal"/>
    <property type="match status" value="1"/>
</dbReference>
<reference evidence="10" key="1">
    <citation type="submission" date="2017-09" db="EMBL/GenBank/DDBJ databases">
        <title>Depth-based differentiation of microbial function through sediment-hosted aquifers and enrichment of novel symbionts in the deep terrestrial subsurface.</title>
        <authorList>
            <person name="Probst A.J."/>
            <person name="Ladd B."/>
            <person name="Jarett J.K."/>
            <person name="Geller-Mcgrath D.E."/>
            <person name="Sieber C.M.K."/>
            <person name="Emerson J.B."/>
            <person name="Anantharaman K."/>
            <person name="Thomas B.C."/>
            <person name="Malmstrom R."/>
            <person name="Stieglmeier M."/>
            <person name="Klingl A."/>
            <person name="Woyke T."/>
            <person name="Ryan C.M."/>
            <person name="Banfield J.F."/>
        </authorList>
    </citation>
    <scope>NUCLEOTIDE SEQUENCE [LARGE SCALE GENOMIC DNA]</scope>
</reference>
<evidence type="ECO:0000256" key="3">
    <source>
        <dbReference type="ARBA" id="ARBA00022448"/>
    </source>
</evidence>
<comment type="subunit">
    <text evidence="7">F-type ATPases have 2 components, CF(1) - the catalytic core - and CF(0) - the membrane proton channel. CF(1) has five subunits: alpha(3), beta(3), gamma(1), delta(1), epsilon(1). CF(0) has three main subunits: a, b and c.</text>
</comment>
<keyword evidence="3 7" id="KW-0813">Transport</keyword>
<protein>
    <submittedName>
        <fullName evidence="9">ATP synthase F1 subunit epsilon</fullName>
    </submittedName>
</protein>
<dbReference type="NCBIfam" id="TIGR01216">
    <property type="entry name" value="ATP_synt_epsi"/>
    <property type="match status" value="1"/>
</dbReference>
<sequence length="78" mass="8671">MLVNIINLEKIIYSDETDEAILPGKEGQLTILPNHAPLVALLKKGKIKLRKKGGEKIFEIDEGILEVNPKEVNVLVIL</sequence>
<evidence type="ECO:0000256" key="5">
    <source>
        <dbReference type="ARBA" id="ARBA00023136"/>
    </source>
</evidence>
<dbReference type="GO" id="GO:0012505">
    <property type="term" value="C:endomembrane system"/>
    <property type="evidence" value="ECO:0007669"/>
    <property type="project" value="UniProtKB-SubCell"/>
</dbReference>
<dbReference type="Pfam" id="PF02823">
    <property type="entry name" value="ATP-synt_DE_N"/>
    <property type="match status" value="1"/>
</dbReference>
<evidence type="ECO:0000256" key="4">
    <source>
        <dbReference type="ARBA" id="ARBA00023065"/>
    </source>
</evidence>
<dbReference type="InterPro" id="IPR036771">
    <property type="entry name" value="ATPsynth_dsu/esu_N"/>
</dbReference>
<dbReference type="EMBL" id="PEYD01000052">
    <property type="protein sequence ID" value="PIS39277.1"/>
    <property type="molecule type" value="Genomic_DNA"/>
</dbReference>
<evidence type="ECO:0000256" key="1">
    <source>
        <dbReference type="ARBA" id="ARBA00004184"/>
    </source>
</evidence>
<comment type="similarity">
    <text evidence="2 7">Belongs to the ATPase epsilon chain family.</text>
</comment>
<evidence type="ECO:0000256" key="6">
    <source>
        <dbReference type="ARBA" id="ARBA00023196"/>
    </source>
</evidence>
<keyword evidence="7" id="KW-0066">ATP synthesis</keyword>
<comment type="caution">
    <text evidence="9">The sequence shown here is derived from an EMBL/GenBank/DDBJ whole genome shotgun (WGS) entry which is preliminary data.</text>
</comment>
<dbReference type="AlphaFoldDB" id="A0A2H0YLA4"/>
<keyword evidence="5" id="KW-0472">Membrane</keyword>
<feature type="domain" description="ATP synthase F1 complex delta/epsilon subunit N-terminal" evidence="8">
    <location>
        <begin position="3"/>
        <end position="76"/>
    </location>
</feature>
<evidence type="ECO:0000313" key="10">
    <source>
        <dbReference type="Proteomes" id="UP000230088"/>
    </source>
</evidence>
<keyword evidence="4 7" id="KW-0406">Ion transport</keyword>
<evidence type="ECO:0000259" key="8">
    <source>
        <dbReference type="Pfam" id="PF02823"/>
    </source>
</evidence>
<name>A0A2H0YLA4_9BACT</name>
<proteinExistence type="inferred from homology"/>
<evidence type="ECO:0000256" key="2">
    <source>
        <dbReference type="ARBA" id="ARBA00005712"/>
    </source>
</evidence>
<dbReference type="SUPFAM" id="SSF51344">
    <property type="entry name" value="Epsilon subunit of F1F0-ATP synthase N-terminal domain"/>
    <property type="match status" value="1"/>
</dbReference>
<gene>
    <name evidence="9" type="primary">atpC</name>
    <name evidence="9" type="ORF">COT33_02765</name>
</gene>
<dbReference type="GO" id="GO:0046933">
    <property type="term" value="F:proton-transporting ATP synthase activity, rotational mechanism"/>
    <property type="evidence" value="ECO:0007669"/>
    <property type="project" value="InterPro"/>
</dbReference>